<evidence type="ECO:0008006" key="3">
    <source>
        <dbReference type="Google" id="ProtNLM"/>
    </source>
</evidence>
<evidence type="ECO:0000313" key="2">
    <source>
        <dbReference type="Proteomes" id="UP001164459"/>
    </source>
</evidence>
<keyword evidence="2" id="KW-1185">Reference proteome</keyword>
<reference evidence="1" key="1">
    <citation type="submission" date="2022-11" db="EMBL/GenBank/DDBJ databases">
        <title>Minimal conservation of predation-associated metabolite biosynthetic gene clusters underscores biosynthetic potential of Myxococcota including descriptions for ten novel species: Archangium lansinium sp. nov., Myxococcus landrumus sp. nov., Nannocystis bai.</title>
        <authorList>
            <person name="Ahearne A."/>
            <person name="Stevens C."/>
            <person name="Dowd S."/>
        </authorList>
    </citation>
    <scope>NUCLEOTIDE SEQUENCE</scope>
    <source>
        <strain evidence="1">Fl3</strain>
    </source>
</reference>
<protein>
    <recommendedName>
        <fullName evidence="3">Lipoprotein</fullName>
    </recommendedName>
</protein>
<dbReference type="EMBL" id="CP114040">
    <property type="protein sequence ID" value="WAS90045.1"/>
    <property type="molecule type" value="Genomic_DNA"/>
</dbReference>
<organism evidence="1 2">
    <name type="scientific">Nannocystis punicea</name>
    <dbReference type="NCBI Taxonomy" id="2995304"/>
    <lineage>
        <taxon>Bacteria</taxon>
        <taxon>Pseudomonadati</taxon>
        <taxon>Myxococcota</taxon>
        <taxon>Polyangia</taxon>
        <taxon>Nannocystales</taxon>
        <taxon>Nannocystaceae</taxon>
        <taxon>Nannocystis</taxon>
    </lineage>
</organism>
<accession>A0ABY7GSW3</accession>
<name>A0ABY7GSW3_9BACT</name>
<gene>
    <name evidence="1" type="ORF">O0S08_27950</name>
</gene>
<dbReference type="Proteomes" id="UP001164459">
    <property type="component" value="Chromosome"/>
</dbReference>
<proteinExistence type="predicted"/>
<dbReference type="RefSeq" id="WP_269032379.1">
    <property type="nucleotide sequence ID" value="NZ_CP114040.1"/>
</dbReference>
<evidence type="ECO:0000313" key="1">
    <source>
        <dbReference type="EMBL" id="WAS90045.1"/>
    </source>
</evidence>
<sequence length="356" mass="38773">MRRALLLGLLAAACRDLPDVTAAGEHVLIAADPELEMCGGSMAHLDEFIARLCAEFGIEPPTGDDRPLGYWLRIEDFKARTRCAEGSACMRNGTFYAWWMPATHEVVHAVLFPYGRTLPLLAEGVAVAYQGLGAEVGEGNVSLDLDIAPLIAIRRSHDLLHTKDGYIRAGNYVAFLVERYGAAAVLQLMTLVDPMADEAELDHAFRVALGVSLEQTIEGYRSQPRYCSQLSYDAKLIECAAPELTWQGGRIAEYRALACEQEDVVGPLEGGAAAVFRTLQIDEAGWYILEFFGDAPSNRLSLRPCGGCDHEDDIALHAGEPARREWLPAGVYSVRLLGPTSARTSVGVRITPDPSQ</sequence>